<name>A0A254TSK9_9BURK</name>
<comment type="caution">
    <text evidence="2">The sequence shown here is derived from an EMBL/GenBank/DDBJ whole genome shotgun (WGS) entry which is preliminary data.</text>
</comment>
<proteinExistence type="predicted"/>
<reference evidence="2 3" key="1">
    <citation type="submission" date="2016-02" db="EMBL/GenBank/DDBJ databases">
        <authorList>
            <person name="Wen L."/>
            <person name="He K."/>
            <person name="Yang H."/>
        </authorList>
    </citation>
    <scope>NUCLEOTIDE SEQUENCE [LARGE SCALE GENOMIC DNA]</scope>
    <source>
        <strain evidence="2 3">TSA40</strain>
    </source>
</reference>
<dbReference type="InterPro" id="IPR024467">
    <property type="entry name" value="Xre/MbcA/ParS-like_toxin-bd"/>
</dbReference>
<evidence type="ECO:0000259" key="1">
    <source>
        <dbReference type="Pfam" id="PF09722"/>
    </source>
</evidence>
<gene>
    <name evidence="2" type="ORF">AYR66_04985</name>
</gene>
<dbReference type="Pfam" id="PF09722">
    <property type="entry name" value="Xre_MbcA_ParS_C"/>
    <property type="match status" value="1"/>
</dbReference>
<feature type="domain" description="Antitoxin Xre/MbcA/ParS-like toxin-binding" evidence="1">
    <location>
        <begin position="25"/>
        <end position="69"/>
    </location>
</feature>
<dbReference type="OrthoDB" id="8755366at2"/>
<protein>
    <recommendedName>
        <fullName evidence="1">Antitoxin Xre/MbcA/ParS-like toxin-binding domain-containing protein</fullName>
    </recommendedName>
</protein>
<dbReference type="Proteomes" id="UP000197535">
    <property type="component" value="Unassembled WGS sequence"/>
</dbReference>
<accession>A0A254TSK9</accession>
<dbReference type="AlphaFoldDB" id="A0A254TSK9"/>
<evidence type="ECO:0000313" key="3">
    <source>
        <dbReference type="Proteomes" id="UP000197535"/>
    </source>
</evidence>
<evidence type="ECO:0000313" key="2">
    <source>
        <dbReference type="EMBL" id="OWW22718.1"/>
    </source>
</evidence>
<organism evidence="2 3">
    <name type="scientific">Noviherbaspirillum denitrificans</name>
    <dbReference type="NCBI Taxonomy" id="1968433"/>
    <lineage>
        <taxon>Bacteria</taxon>
        <taxon>Pseudomonadati</taxon>
        <taxon>Pseudomonadota</taxon>
        <taxon>Betaproteobacteria</taxon>
        <taxon>Burkholderiales</taxon>
        <taxon>Oxalobacteraceae</taxon>
        <taxon>Noviherbaspirillum</taxon>
    </lineage>
</organism>
<sequence length="74" mass="8225">MDALRARFEQQSRRAQAYYTVMHTARSIAGTDDAASAWMNEALPQLGGKTPSQLVNEGREEEVLAFLNSLKKTP</sequence>
<dbReference type="EMBL" id="LSTO01000001">
    <property type="protein sequence ID" value="OWW22718.1"/>
    <property type="molecule type" value="Genomic_DNA"/>
</dbReference>
<keyword evidence="3" id="KW-1185">Reference proteome</keyword>